<dbReference type="Pfam" id="PF08007">
    <property type="entry name" value="JmjC_2"/>
    <property type="match status" value="1"/>
</dbReference>
<keyword evidence="5" id="KW-0408">Iron</keyword>
<dbReference type="GO" id="GO:0046872">
    <property type="term" value="F:metal ion binding"/>
    <property type="evidence" value="ECO:0007669"/>
    <property type="project" value="UniProtKB-KW"/>
</dbReference>
<evidence type="ECO:0000256" key="3">
    <source>
        <dbReference type="ARBA" id="ARBA00022964"/>
    </source>
</evidence>
<dbReference type="GO" id="GO:0005840">
    <property type="term" value="C:ribosome"/>
    <property type="evidence" value="ECO:0007669"/>
    <property type="project" value="UniProtKB-KW"/>
</dbReference>
<evidence type="ECO:0000256" key="1">
    <source>
        <dbReference type="ARBA" id="ARBA00001954"/>
    </source>
</evidence>
<protein>
    <submittedName>
        <fullName evidence="7">50S ribosomal protein L16 3-hydroxylase</fullName>
    </submittedName>
</protein>
<dbReference type="PANTHER" id="PTHR13096">
    <property type="entry name" value="MINA53 MYC INDUCED NUCLEAR ANTIGEN"/>
    <property type="match status" value="1"/>
</dbReference>
<dbReference type="SMART" id="SM00558">
    <property type="entry name" value="JmjC"/>
    <property type="match status" value="1"/>
</dbReference>
<dbReference type="PANTHER" id="PTHR13096:SF8">
    <property type="entry name" value="RIBOSOMAL OXYGENASE 1"/>
    <property type="match status" value="1"/>
</dbReference>
<dbReference type="InterPro" id="IPR039994">
    <property type="entry name" value="NO66-like"/>
</dbReference>
<keyword evidence="7" id="KW-0687">Ribonucleoprotein</keyword>
<organism evidence="7 8">
    <name type="scientific">Nitrosomonas marina</name>
    <dbReference type="NCBI Taxonomy" id="917"/>
    <lineage>
        <taxon>Bacteria</taxon>
        <taxon>Pseudomonadati</taxon>
        <taxon>Pseudomonadota</taxon>
        <taxon>Betaproteobacteria</taxon>
        <taxon>Nitrosomonadales</taxon>
        <taxon>Nitrosomonadaceae</taxon>
        <taxon>Nitrosomonas</taxon>
    </lineage>
</organism>
<keyword evidence="4" id="KW-0560">Oxidoreductase</keyword>
<keyword evidence="7" id="KW-0689">Ribosomal protein</keyword>
<dbReference type="SUPFAM" id="SSF51197">
    <property type="entry name" value="Clavaminate synthase-like"/>
    <property type="match status" value="1"/>
</dbReference>
<gene>
    <name evidence="7" type="ORF">SAMN05216325_1302</name>
</gene>
<dbReference type="InterPro" id="IPR046799">
    <property type="entry name" value="ROXA-like_wH"/>
</dbReference>
<dbReference type="InterPro" id="IPR003347">
    <property type="entry name" value="JmjC_dom"/>
</dbReference>
<evidence type="ECO:0000313" key="7">
    <source>
        <dbReference type="EMBL" id="SEN64820.1"/>
    </source>
</evidence>
<dbReference type="AlphaFoldDB" id="A0A1H8I7P2"/>
<dbReference type="Proteomes" id="UP000199459">
    <property type="component" value="Unassembled WGS sequence"/>
</dbReference>
<dbReference type="Gene3D" id="3.40.366.30">
    <property type="entry name" value="50S ribosomal protein L16 arginine hydroxylase, Chain A, Domain 2"/>
    <property type="match status" value="1"/>
</dbReference>
<keyword evidence="3" id="KW-0223">Dioxygenase</keyword>
<dbReference type="EMBL" id="FOCP01000030">
    <property type="protein sequence ID" value="SEN64820.1"/>
    <property type="molecule type" value="Genomic_DNA"/>
</dbReference>
<dbReference type="OrthoDB" id="9764016at2"/>
<accession>A0A1H8I7P2</accession>
<evidence type="ECO:0000259" key="6">
    <source>
        <dbReference type="PROSITE" id="PS51184"/>
    </source>
</evidence>
<dbReference type="STRING" id="917.SAMN05216326_12817"/>
<feature type="domain" description="JmjC" evidence="6">
    <location>
        <begin position="102"/>
        <end position="228"/>
    </location>
</feature>
<evidence type="ECO:0000256" key="4">
    <source>
        <dbReference type="ARBA" id="ARBA00023002"/>
    </source>
</evidence>
<name>A0A1H8I7P2_9PROT</name>
<evidence type="ECO:0000256" key="5">
    <source>
        <dbReference type="ARBA" id="ARBA00023004"/>
    </source>
</evidence>
<evidence type="ECO:0000256" key="2">
    <source>
        <dbReference type="ARBA" id="ARBA00022723"/>
    </source>
</evidence>
<reference evidence="7 8" key="1">
    <citation type="submission" date="2016-10" db="EMBL/GenBank/DDBJ databases">
        <authorList>
            <person name="de Groot N.N."/>
        </authorList>
    </citation>
    <scope>NUCLEOTIDE SEQUENCE [LARGE SCALE GENOMIC DNA]</scope>
    <source>
        <strain evidence="7 8">Nm22</strain>
    </source>
</reference>
<evidence type="ECO:0000313" key="8">
    <source>
        <dbReference type="Proteomes" id="UP000199459"/>
    </source>
</evidence>
<dbReference type="PROSITE" id="PS51184">
    <property type="entry name" value="JMJC"/>
    <property type="match status" value="1"/>
</dbReference>
<dbReference type="GO" id="GO:0016706">
    <property type="term" value="F:2-oxoglutarate-dependent dioxygenase activity"/>
    <property type="evidence" value="ECO:0007669"/>
    <property type="project" value="TreeGrafter"/>
</dbReference>
<proteinExistence type="predicted"/>
<dbReference type="Pfam" id="PF20514">
    <property type="entry name" value="WHD_ROXA"/>
    <property type="match status" value="1"/>
</dbReference>
<comment type="cofactor">
    <cofactor evidence="1">
        <name>Fe(2+)</name>
        <dbReference type="ChEBI" id="CHEBI:29033"/>
    </cofactor>
</comment>
<sequence length="383" mass="43866">MSINPATPYISLGNLTPDAFLQQYWQKKPLLVRNALPGFQGLLSRKELFQLAANDEAQSRLVIQKDRQWLLKHGPLGKRDLPGSTENNWSLLVQDVNHFLPSANRLLLKFGFIPFSRLDDLMVSYAPAGGGIGPHYDSYDVFLLQGPGRRRWEIAANYDNQLVADAPIKILQHFNAEESWVLEPGDMLYLPPNYAHHGVAVDACMTYSIGFRAPSHQELIHQFLVYLQDHLHTEGWYNDPDLKCQSRPWEIHPDLLLQTVQILNKIKWQATDVENFLGIYLTEPKAHVFFDRPQDPLSSEAFDTAICTRKFRLRLNLKSRMLTGHRQIFLNGESYPVSPATENALCILANREEISTDSPLNDESRKILYQWYVNGFIEVTSHS</sequence>
<dbReference type="RefSeq" id="WP_090634463.1">
    <property type="nucleotide sequence ID" value="NZ_FOCP01000030.1"/>
</dbReference>
<dbReference type="Gene3D" id="2.60.120.650">
    <property type="entry name" value="Cupin"/>
    <property type="match status" value="1"/>
</dbReference>
<keyword evidence="2" id="KW-0479">Metal-binding</keyword>